<dbReference type="RefSeq" id="WP_289842714.1">
    <property type="nucleotide sequence ID" value="NZ_CATKSH010000001.1"/>
</dbReference>
<evidence type="ECO:0000256" key="5">
    <source>
        <dbReference type="ARBA" id="ARBA00029440"/>
    </source>
</evidence>
<dbReference type="EMBL" id="CATKSH010000001">
    <property type="protein sequence ID" value="CAI9119484.1"/>
    <property type="molecule type" value="Genomic_DNA"/>
</dbReference>
<dbReference type="GO" id="GO:0008483">
    <property type="term" value="F:transaminase activity"/>
    <property type="evidence" value="ECO:0007669"/>
    <property type="project" value="UniProtKB-KW"/>
</dbReference>
<evidence type="ECO:0000313" key="8">
    <source>
        <dbReference type="Proteomes" id="UP001176960"/>
    </source>
</evidence>
<dbReference type="GO" id="GO:0030170">
    <property type="term" value="F:pyridoxal phosphate binding"/>
    <property type="evidence" value="ECO:0007669"/>
    <property type="project" value="InterPro"/>
</dbReference>
<dbReference type="Pfam" id="PF00155">
    <property type="entry name" value="Aminotran_1_2"/>
    <property type="match status" value="1"/>
</dbReference>
<dbReference type="InterPro" id="IPR006311">
    <property type="entry name" value="TAT_signal"/>
</dbReference>
<protein>
    <submittedName>
        <fullName evidence="7">Pyridoxal phosphate-dependent aminotransferase</fullName>
    </submittedName>
</protein>
<dbReference type="AlphaFoldDB" id="A0AA35UTK5"/>
<accession>A0AA35UTK5</accession>
<dbReference type="PROSITE" id="PS51318">
    <property type="entry name" value="TAT"/>
    <property type="match status" value="1"/>
</dbReference>
<organism evidence="7 8">
    <name type="scientific">Brytella acorum</name>
    <dbReference type="NCBI Taxonomy" id="2959299"/>
    <lineage>
        <taxon>Bacteria</taxon>
        <taxon>Pseudomonadati</taxon>
        <taxon>Pseudomonadota</taxon>
        <taxon>Alphaproteobacteria</taxon>
        <taxon>Acetobacterales</taxon>
        <taxon>Acetobacteraceae</taxon>
        <taxon>Brytella</taxon>
    </lineage>
</organism>
<dbReference type="InterPro" id="IPR015424">
    <property type="entry name" value="PyrdxlP-dep_Trfase"/>
</dbReference>
<feature type="domain" description="Aminotransferase class I/classII large" evidence="6">
    <location>
        <begin position="59"/>
        <end position="386"/>
    </location>
</feature>
<evidence type="ECO:0000256" key="2">
    <source>
        <dbReference type="ARBA" id="ARBA00022576"/>
    </source>
</evidence>
<keyword evidence="3" id="KW-0808">Transferase</keyword>
<dbReference type="InterPro" id="IPR015422">
    <property type="entry name" value="PyrdxlP-dep_Trfase_small"/>
</dbReference>
<dbReference type="SUPFAM" id="SSF53383">
    <property type="entry name" value="PLP-dependent transferases"/>
    <property type="match status" value="1"/>
</dbReference>
<evidence type="ECO:0000256" key="3">
    <source>
        <dbReference type="ARBA" id="ARBA00022679"/>
    </source>
</evidence>
<dbReference type="NCBIfam" id="NF006580">
    <property type="entry name" value="PRK09105.1"/>
    <property type="match status" value="1"/>
</dbReference>
<dbReference type="Proteomes" id="UP001176960">
    <property type="component" value="Unassembled WGS sequence"/>
</dbReference>
<dbReference type="Gene3D" id="3.40.640.10">
    <property type="entry name" value="Type I PLP-dependent aspartate aminotransferase-like (Major domain)"/>
    <property type="match status" value="1"/>
</dbReference>
<dbReference type="PANTHER" id="PTHR43643:SF3">
    <property type="entry name" value="HISTIDINOL-PHOSPHATE AMINOTRANSFERASE"/>
    <property type="match status" value="1"/>
</dbReference>
<keyword evidence="4" id="KW-0663">Pyridoxal phosphate</keyword>
<evidence type="ECO:0000256" key="4">
    <source>
        <dbReference type="ARBA" id="ARBA00022898"/>
    </source>
</evidence>
<keyword evidence="8" id="KW-1185">Reference proteome</keyword>
<dbReference type="InterPro" id="IPR015421">
    <property type="entry name" value="PyrdxlP-dep_Trfase_major"/>
</dbReference>
<proteinExistence type="inferred from homology"/>
<dbReference type="CDD" id="cd00609">
    <property type="entry name" value="AAT_like"/>
    <property type="match status" value="1"/>
</dbReference>
<dbReference type="Gene3D" id="3.90.1150.10">
    <property type="entry name" value="Aspartate Aminotransferase, domain 1"/>
    <property type="match status" value="1"/>
</dbReference>
<dbReference type="InterPro" id="IPR004839">
    <property type="entry name" value="Aminotransferase_I/II_large"/>
</dbReference>
<gene>
    <name evidence="7" type="ORF">LMG32879_000299</name>
</gene>
<reference evidence="7" key="1">
    <citation type="submission" date="2023-03" db="EMBL/GenBank/DDBJ databases">
        <authorList>
            <person name="Cleenwerck I."/>
        </authorList>
    </citation>
    <scope>NUCLEOTIDE SEQUENCE</scope>
    <source>
        <strain evidence="7">LMG 32879</strain>
    </source>
</reference>
<evidence type="ECO:0000259" key="6">
    <source>
        <dbReference type="Pfam" id="PF00155"/>
    </source>
</evidence>
<dbReference type="InterPro" id="IPR050106">
    <property type="entry name" value="HistidinolP_aminotransfase"/>
</dbReference>
<keyword evidence="2 7" id="KW-0032">Aminotransferase</keyword>
<comment type="pathway">
    <text evidence="5">Amino-acid biosynthesis.</text>
</comment>
<name>A0AA35UTK5_9PROT</name>
<comment type="similarity">
    <text evidence="1">Belongs to the class-II pyridoxal-phosphate-dependent aminotransferase family. Histidinol-phosphate aminotransferase subfamily.</text>
</comment>
<dbReference type="PANTHER" id="PTHR43643">
    <property type="entry name" value="HISTIDINOL-PHOSPHATE AMINOTRANSFERASE 2"/>
    <property type="match status" value="1"/>
</dbReference>
<evidence type="ECO:0000256" key="1">
    <source>
        <dbReference type="ARBA" id="ARBA00007970"/>
    </source>
</evidence>
<comment type="caution">
    <text evidence="7">The sequence shown here is derived from an EMBL/GenBank/DDBJ whole genome shotgun (WGS) entry which is preliminary data.</text>
</comment>
<evidence type="ECO:0000313" key="7">
    <source>
        <dbReference type="EMBL" id="CAI9119484.1"/>
    </source>
</evidence>
<sequence length="392" mass="43089">MATVFSKEVEDDLRARGYSRRQFGRISSLLSVGAAFGSLMPEAFAAAPRKDPGFVGHTDMIRISTNECWTGPFPSPAAAGQAIVLQGNRYEPDHLRKTLIETAATVEGVPVGNVLPWPGSSEPLLRTVICFCSPTRGVVTANPTYEAVWGSAEWLRTKLTRVPLSAANNYATDVRAMLRADPNAGMYYICSPNNPTGTVTSLEDIQWLADNKPKDAVLVVDEAYIHFSTARSAIPLTQGRDDVLVLRTFSKLFGMAGLRLGLTFASPALHDRMMRFDGENLISMLSVVAMAVGGPSLVEKDMILQRRNDMIAARDMTLAHLTRRNIRFIPGSQANMILVDWKKPAPAVKEAFARQKIEIGRNWPIWPTMSRVTIGSMRDMEGFCAALDRIMA</sequence>